<dbReference type="Pfam" id="PF10601">
    <property type="entry name" value="zf-LITAF-like"/>
    <property type="match status" value="1"/>
</dbReference>
<evidence type="ECO:0000313" key="12">
    <source>
        <dbReference type="Proteomes" id="UP001497497"/>
    </source>
</evidence>
<dbReference type="AlphaFoldDB" id="A0AAV2ING7"/>
<evidence type="ECO:0000256" key="9">
    <source>
        <dbReference type="SAM" id="Phobius"/>
    </source>
</evidence>
<proteinExistence type="inferred from homology"/>
<dbReference type="GO" id="GO:0005634">
    <property type="term" value="C:nucleus"/>
    <property type="evidence" value="ECO:0007669"/>
    <property type="project" value="TreeGrafter"/>
</dbReference>
<evidence type="ECO:0000313" key="11">
    <source>
        <dbReference type="EMBL" id="CAL1547856.1"/>
    </source>
</evidence>
<feature type="region of interest" description="Disordered" evidence="8">
    <location>
        <begin position="1"/>
        <end position="94"/>
    </location>
</feature>
<keyword evidence="9" id="KW-1133">Transmembrane helix</keyword>
<dbReference type="SMART" id="SM00714">
    <property type="entry name" value="LITAF"/>
    <property type="match status" value="1"/>
</dbReference>
<dbReference type="GO" id="GO:0098574">
    <property type="term" value="C:cytoplasmic side of lysosomal membrane"/>
    <property type="evidence" value="ECO:0007669"/>
    <property type="project" value="TreeGrafter"/>
</dbReference>
<accession>A0AAV2ING7</accession>
<keyword evidence="12" id="KW-1185">Reference proteome</keyword>
<evidence type="ECO:0000256" key="5">
    <source>
        <dbReference type="ARBA" id="ARBA00022723"/>
    </source>
</evidence>
<evidence type="ECO:0000256" key="7">
    <source>
        <dbReference type="ARBA" id="ARBA00023136"/>
    </source>
</evidence>
<evidence type="ECO:0000256" key="3">
    <source>
        <dbReference type="ARBA" id="ARBA00004630"/>
    </source>
</evidence>
<dbReference type="InterPro" id="IPR037519">
    <property type="entry name" value="LITAF_fam"/>
</dbReference>
<feature type="transmembrane region" description="Helical" evidence="9">
    <location>
        <begin position="138"/>
        <end position="157"/>
    </location>
</feature>
<keyword evidence="9" id="KW-0812">Transmembrane</keyword>
<protein>
    <recommendedName>
        <fullName evidence="10">LITAF domain-containing protein</fullName>
    </recommendedName>
</protein>
<gene>
    <name evidence="11" type="ORF">GSLYS_00021173001</name>
</gene>
<evidence type="ECO:0000256" key="2">
    <source>
        <dbReference type="ARBA" id="ARBA00004481"/>
    </source>
</evidence>
<name>A0AAV2ING7_LYMST</name>
<keyword evidence="7 9" id="KW-0472">Membrane</keyword>
<dbReference type="GO" id="GO:0098560">
    <property type="term" value="C:cytoplasmic side of late endosome membrane"/>
    <property type="evidence" value="ECO:0007669"/>
    <property type="project" value="TreeGrafter"/>
</dbReference>
<dbReference type="GO" id="GO:0008270">
    <property type="term" value="F:zinc ion binding"/>
    <property type="evidence" value="ECO:0007669"/>
    <property type="project" value="TreeGrafter"/>
</dbReference>
<evidence type="ECO:0000256" key="8">
    <source>
        <dbReference type="SAM" id="MobiDB-lite"/>
    </source>
</evidence>
<evidence type="ECO:0000256" key="4">
    <source>
        <dbReference type="ARBA" id="ARBA00005975"/>
    </source>
</evidence>
<organism evidence="11 12">
    <name type="scientific">Lymnaea stagnalis</name>
    <name type="common">Great pond snail</name>
    <name type="synonym">Helix stagnalis</name>
    <dbReference type="NCBI Taxonomy" id="6523"/>
    <lineage>
        <taxon>Eukaryota</taxon>
        <taxon>Metazoa</taxon>
        <taxon>Spiralia</taxon>
        <taxon>Lophotrochozoa</taxon>
        <taxon>Mollusca</taxon>
        <taxon>Gastropoda</taxon>
        <taxon>Heterobranchia</taxon>
        <taxon>Euthyneura</taxon>
        <taxon>Panpulmonata</taxon>
        <taxon>Hygrophila</taxon>
        <taxon>Lymnaeoidea</taxon>
        <taxon>Lymnaeidae</taxon>
        <taxon>Lymnaea</taxon>
    </lineage>
</organism>
<feature type="compositionally biased region" description="Basic and acidic residues" evidence="8">
    <location>
        <begin position="1"/>
        <end position="16"/>
    </location>
</feature>
<dbReference type="Proteomes" id="UP001497497">
    <property type="component" value="Unassembled WGS sequence"/>
</dbReference>
<dbReference type="EMBL" id="CAXITT010001084">
    <property type="protein sequence ID" value="CAL1547856.1"/>
    <property type="molecule type" value="Genomic_DNA"/>
</dbReference>
<evidence type="ECO:0000256" key="1">
    <source>
        <dbReference type="ARBA" id="ARBA00004414"/>
    </source>
</evidence>
<keyword evidence="6" id="KW-0862">Zinc</keyword>
<feature type="domain" description="LITAF" evidence="10">
    <location>
        <begin position="100"/>
        <end position="180"/>
    </location>
</feature>
<comment type="subcellular location">
    <subcellularLocation>
        <location evidence="2">Endosome membrane</location>
        <topology evidence="2">Peripheral membrane protein</topology>
    </subcellularLocation>
    <subcellularLocation>
        <location evidence="1">Late endosome membrane</location>
    </subcellularLocation>
    <subcellularLocation>
        <location evidence="3">Lysosome membrane</location>
        <topology evidence="3">Peripheral membrane protein</topology>
        <orientation evidence="3">Cytoplasmic side</orientation>
    </subcellularLocation>
</comment>
<reference evidence="11 12" key="1">
    <citation type="submission" date="2024-04" db="EMBL/GenBank/DDBJ databases">
        <authorList>
            <consortium name="Genoscope - CEA"/>
            <person name="William W."/>
        </authorList>
    </citation>
    <scope>NUCLEOTIDE SEQUENCE [LARGE SCALE GENOMIC DNA]</scope>
</reference>
<dbReference type="PROSITE" id="PS51837">
    <property type="entry name" value="LITAF"/>
    <property type="match status" value="1"/>
</dbReference>
<sequence>MITNKDRTENDQDVKVKTRAPSASRFGSLFVKKNRQQSTETLESDDQYGNVYIPTPPTQIPPHQTGCVDRPTPKPNEKSGSPLASSPHKKRESVVVKNRESFAKEYEPPRFHKVPVHIQCTHCGNLVYTATEKVRGNAAWTLCCMLVLTGCCLIPLFHERAQDTEHRCPRCHKVLGKYKVEIF</sequence>
<comment type="similarity">
    <text evidence="4">Belongs to the CDIP1/LITAF family.</text>
</comment>
<keyword evidence="5" id="KW-0479">Metal-binding</keyword>
<evidence type="ECO:0000256" key="6">
    <source>
        <dbReference type="ARBA" id="ARBA00022833"/>
    </source>
</evidence>
<dbReference type="PANTHER" id="PTHR23292:SF28">
    <property type="entry name" value="LIPOPOLYSACCHARIDE-INDUCED TUMOR NECROSIS FACTOR-ALPHA FACTOR-LIKE"/>
    <property type="match status" value="1"/>
</dbReference>
<comment type="caution">
    <text evidence="11">The sequence shown here is derived from an EMBL/GenBank/DDBJ whole genome shotgun (WGS) entry which is preliminary data.</text>
</comment>
<dbReference type="PANTHER" id="PTHR23292">
    <property type="entry name" value="LIPOPOLYSACCHARIDE-INDUCED TUMOR NECROSIS FACTOR-ALPHA FACTOR"/>
    <property type="match status" value="1"/>
</dbReference>
<evidence type="ECO:0000259" key="10">
    <source>
        <dbReference type="PROSITE" id="PS51837"/>
    </source>
</evidence>
<dbReference type="InterPro" id="IPR006629">
    <property type="entry name" value="LITAF"/>
</dbReference>